<dbReference type="Proteomes" id="UP000054097">
    <property type="component" value="Unassembled WGS sequence"/>
</dbReference>
<proteinExistence type="predicted"/>
<dbReference type="PANTHER" id="PTHR40124:SF1">
    <property type="entry name" value="DISAGGREGATASE RELATED REPEAT PROTEIN"/>
    <property type="match status" value="1"/>
</dbReference>
<keyword evidence="2" id="KW-0456">Lyase</keyword>
<dbReference type="InterPro" id="IPR048958">
    <property type="entry name" value="Polysacc_lyase_14"/>
</dbReference>
<gene>
    <name evidence="2" type="ORF">M408DRAFT_141651</name>
</gene>
<accession>A0A0C3BAH4</accession>
<evidence type="ECO:0000259" key="1">
    <source>
        <dbReference type="Pfam" id="PF21294"/>
    </source>
</evidence>
<dbReference type="STRING" id="933852.A0A0C3BAH4"/>
<organism evidence="2 3">
    <name type="scientific">Serendipita vermifera MAFF 305830</name>
    <dbReference type="NCBI Taxonomy" id="933852"/>
    <lineage>
        <taxon>Eukaryota</taxon>
        <taxon>Fungi</taxon>
        <taxon>Dikarya</taxon>
        <taxon>Basidiomycota</taxon>
        <taxon>Agaricomycotina</taxon>
        <taxon>Agaricomycetes</taxon>
        <taxon>Sebacinales</taxon>
        <taxon>Serendipitaceae</taxon>
        <taxon>Serendipita</taxon>
    </lineage>
</organism>
<evidence type="ECO:0000313" key="2">
    <source>
        <dbReference type="EMBL" id="KIM28461.1"/>
    </source>
</evidence>
<reference evidence="2 3" key="1">
    <citation type="submission" date="2014-04" db="EMBL/GenBank/DDBJ databases">
        <authorList>
            <consortium name="DOE Joint Genome Institute"/>
            <person name="Kuo A."/>
            <person name="Zuccaro A."/>
            <person name="Kohler A."/>
            <person name="Nagy L.G."/>
            <person name="Floudas D."/>
            <person name="Copeland A."/>
            <person name="Barry K.W."/>
            <person name="Cichocki N."/>
            <person name="Veneault-Fourrey C."/>
            <person name="LaButti K."/>
            <person name="Lindquist E.A."/>
            <person name="Lipzen A."/>
            <person name="Lundell T."/>
            <person name="Morin E."/>
            <person name="Murat C."/>
            <person name="Sun H."/>
            <person name="Tunlid A."/>
            <person name="Henrissat B."/>
            <person name="Grigoriev I.V."/>
            <person name="Hibbett D.S."/>
            <person name="Martin F."/>
            <person name="Nordberg H.P."/>
            <person name="Cantor M.N."/>
            <person name="Hua S.X."/>
        </authorList>
    </citation>
    <scope>NUCLEOTIDE SEQUENCE [LARGE SCALE GENOMIC DNA]</scope>
    <source>
        <strain evidence="2 3">MAFF 305830</strain>
    </source>
</reference>
<reference evidence="3" key="2">
    <citation type="submission" date="2015-01" db="EMBL/GenBank/DDBJ databases">
        <title>Evolutionary Origins and Diversification of the Mycorrhizal Mutualists.</title>
        <authorList>
            <consortium name="DOE Joint Genome Institute"/>
            <consortium name="Mycorrhizal Genomics Consortium"/>
            <person name="Kohler A."/>
            <person name="Kuo A."/>
            <person name="Nagy L.G."/>
            <person name="Floudas D."/>
            <person name="Copeland A."/>
            <person name="Barry K.W."/>
            <person name="Cichocki N."/>
            <person name="Veneault-Fourrey C."/>
            <person name="LaButti K."/>
            <person name="Lindquist E.A."/>
            <person name="Lipzen A."/>
            <person name="Lundell T."/>
            <person name="Morin E."/>
            <person name="Murat C."/>
            <person name="Riley R."/>
            <person name="Ohm R."/>
            <person name="Sun H."/>
            <person name="Tunlid A."/>
            <person name="Henrissat B."/>
            <person name="Grigoriev I.V."/>
            <person name="Hibbett D.S."/>
            <person name="Martin F."/>
        </authorList>
    </citation>
    <scope>NUCLEOTIDE SEQUENCE [LARGE SCALE GENOMIC DNA]</scope>
    <source>
        <strain evidence="3">MAFF 305830</strain>
    </source>
</reference>
<dbReference type="PANTHER" id="PTHR40124">
    <property type="match status" value="1"/>
</dbReference>
<dbReference type="AlphaFoldDB" id="A0A0C3BAH4"/>
<dbReference type="HOGENOM" id="CLU_049744_0_1_1"/>
<feature type="domain" description="Polysaccharide lyase 14" evidence="1">
    <location>
        <begin position="61"/>
        <end position="279"/>
    </location>
</feature>
<dbReference type="Pfam" id="PF21294">
    <property type="entry name" value="Polysacc_lyase_14"/>
    <property type="match status" value="1"/>
</dbReference>
<dbReference type="Gene3D" id="2.60.120.200">
    <property type="match status" value="1"/>
</dbReference>
<dbReference type="OrthoDB" id="3337916at2759"/>
<dbReference type="EMBL" id="KN824293">
    <property type="protein sequence ID" value="KIM28461.1"/>
    <property type="molecule type" value="Genomic_DNA"/>
</dbReference>
<dbReference type="GO" id="GO:0016829">
    <property type="term" value="F:lyase activity"/>
    <property type="evidence" value="ECO:0007669"/>
    <property type="project" value="UniProtKB-KW"/>
</dbReference>
<name>A0A0C3BAH4_SERVB</name>
<keyword evidence="3" id="KW-1185">Reference proteome</keyword>
<sequence length="285" mass="31496">MVHRRRAAGNAHAIFPMAYQSGWTTSTSSFPNIMNVPLTDNALGVNRVSEGTSHNIVQIGGKTAWEAFYPKGSMNPSSDIRGGFGFYLDGPQSWSIANAKEITFSYAVMFQSDFQWAKGGKLPGLFGGIGKLAYGCSGGRKQDRDKCFDLRYMWRTSGKGELYAYLPLNHPNTDYTLLAIPPYSARNADYGFSVGRGSWTFQAGNWNTMTEYVKLNTPGSEDGTIRVWWNGELVISAENIAVRDYVNSTFTGVHFQTFFGGSDSSWNSPQDQRAYFADISGSFIS</sequence>
<evidence type="ECO:0000313" key="3">
    <source>
        <dbReference type="Proteomes" id="UP000054097"/>
    </source>
</evidence>
<protein>
    <submittedName>
        <fullName evidence="2">Polysaccharide lyase family 14 protein</fullName>
    </submittedName>
</protein>